<reference evidence="5" key="2">
    <citation type="submission" date="2021-04" db="EMBL/GenBank/DDBJ databases">
        <authorList>
            <person name="Gilroy R."/>
        </authorList>
    </citation>
    <scope>NUCLEOTIDE SEQUENCE</scope>
    <source>
        <strain evidence="5">ChiHecolR3B27-1887</strain>
    </source>
</reference>
<evidence type="ECO:0000259" key="4">
    <source>
        <dbReference type="PROSITE" id="PS01124"/>
    </source>
</evidence>
<dbReference type="GO" id="GO:0003700">
    <property type="term" value="F:DNA-binding transcription factor activity"/>
    <property type="evidence" value="ECO:0007669"/>
    <property type="project" value="InterPro"/>
</dbReference>
<accession>A0A9D2DJP1</accession>
<evidence type="ECO:0000256" key="1">
    <source>
        <dbReference type="ARBA" id="ARBA00023015"/>
    </source>
</evidence>
<name>A0A9D2DJP1_9ACTN</name>
<dbReference type="Pfam" id="PF12833">
    <property type="entry name" value="HTH_18"/>
    <property type="match status" value="1"/>
</dbReference>
<feature type="domain" description="HTH araC/xylS-type" evidence="4">
    <location>
        <begin position="129"/>
        <end position="226"/>
    </location>
</feature>
<dbReference type="InterPro" id="IPR009057">
    <property type="entry name" value="Homeodomain-like_sf"/>
</dbReference>
<comment type="caution">
    <text evidence="5">The sequence shown here is derived from an EMBL/GenBank/DDBJ whole genome shotgun (WGS) entry which is preliminary data.</text>
</comment>
<keyword evidence="2" id="KW-0238">DNA-binding</keyword>
<dbReference type="PROSITE" id="PS00041">
    <property type="entry name" value="HTH_ARAC_FAMILY_1"/>
    <property type="match status" value="1"/>
</dbReference>
<evidence type="ECO:0000256" key="2">
    <source>
        <dbReference type="ARBA" id="ARBA00023125"/>
    </source>
</evidence>
<keyword evidence="1" id="KW-0805">Transcription regulation</keyword>
<protein>
    <submittedName>
        <fullName evidence="5">Helix-turn-helix domain-containing protein</fullName>
    </submittedName>
</protein>
<dbReference type="Gene3D" id="1.10.10.60">
    <property type="entry name" value="Homeodomain-like"/>
    <property type="match status" value="1"/>
</dbReference>
<dbReference type="InterPro" id="IPR018060">
    <property type="entry name" value="HTH_AraC"/>
</dbReference>
<dbReference type="PANTHER" id="PTHR47893:SF1">
    <property type="entry name" value="REGULATORY PROTEIN PCHR"/>
    <property type="match status" value="1"/>
</dbReference>
<dbReference type="InterPro" id="IPR018062">
    <property type="entry name" value="HTH_AraC-typ_CS"/>
</dbReference>
<dbReference type="GO" id="GO:0043565">
    <property type="term" value="F:sequence-specific DNA binding"/>
    <property type="evidence" value="ECO:0007669"/>
    <property type="project" value="InterPro"/>
</dbReference>
<dbReference type="SMART" id="SM00342">
    <property type="entry name" value="HTH_ARAC"/>
    <property type="match status" value="1"/>
</dbReference>
<dbReference type="PRINTS" id="PR00032">
    <property type="entry name" value="HTHARAC"/>
</dbReference>
<dbReference type="SUPFAM" id="SSF46689">
    <property type="entry name" value="Homeodomain-like"/>
    <property type="match status" value="1"/>
</dbReference>
<proteinExistence type="predicted"/>
<gene>
    <name evidence="5" type="ORF">IAA22_03645</name>
</gene>
<organism evidence="5 6">
    <name type="scientific">Candidatus Olsenella stercoravium</name>
    <dbReference type="NCBI Taxonomy" id="2838713"/>
    <lineage>
        <taxon>Bacteria</taxon>
        <taxon>Bacillati</taxon>
        <taxon>Actinomycetota</taxon>
        <taxon>Coriobacteriia</taxon>
        <taxon>Coriobacteriales</taxon>
        <taxon>Atopobiaceae</taxon>
        <taxon>Olsenella</taxon>
    </lineage>
</organism>
<dbReference type="InterPro" id="IPR020449">
    <property type="entry name" value="Tscrpt_reg_AraC-type_HTH"/>
</dbReference>
<evidence type="ECO:0000313" key="5">
    <source>
        <dbReference type="EMBL" id="HIZ18192.1"/>
    </source>
</evidence>
<keyword evidence="3" id="KW-0804">Transcription</keyword>
<dbReference type="PANTHER" id="PTHR47893">
    <property type="entry name" value="REGULATORY PROTEIN PCHR"/>
    <property type="match status" value="1"/>
</dbReference>
<sequence>ASEGRGGAADPVAIAYIETREGWVTTPVPAGSHFAYAEVEYFESALRGAFAELGWRSIEGISSLLTETRHSVGWAPGVLSALGEISDADPAAPGAALVYEGAAKVLLGSLVGTAAAALPKEGSARTGILAAIELANARWREGASQGEAASAADMGITKFKLLFRRATGSSWSAYIAARRMREARALLLAGRGVAEVAREVGYRSSTSFSAAFARMHGLSPARWRDAAKAEVEQVDLCEGPSPVQTR</sequence>
<dbReference type="PROSITE" id="PS01124">
    <property type="entry name" value="HTH_ARAC_FAMILY_2"/>
    <property type="match status" value="1"/>
</dbReference>
<dbReference type="InterPro" id="IPR053142">
    <property type="entry name" value="PchR_regulatory_protein"/>
</dbReference>
<dbReference type="AlphaFoldDB" id="A0A9D2DJP1"/>
<feature type="non-terminal residue" evidence="5">
    <location>
        <position position="1"/>
    </location>
</feature>
<evidence type="ECO:0000313" key="6">
    <source>
        <dbReference type="Proteomes" id="UP000824029"/>
    </source>
</evidence>
<evidence type="ECO:0000256" key="3">
    <source>
        <dbReference type="ARBA" id="ARBA00023163"/>
    </source>
</evidence>
<dbReference type="EMBL" id="DXBZ01000063">
    <property type="protein sequence ID" value="HIZ18192.1"/>
    <property type="molecule type" value="Genomic_DNA"/>
</dbReference>
<reference evidence="5" key="1">
    <citation type="journal article" date="2021" name="PeerJ">
        <title>Extensive microbial diversity within the chicken gut microbiome revealed by metagenomics and culture.</title>
        <authorList>
            <person name="Gilroy R."/>
            <person name="Ravi A."/>
            <person name="Getino M."/>
            <person name="Pursley I."/>
            <person name="Horton D.L."/>
            <person name="Alikhan N.F."/>
            <person name="Baker D."/>
            <person name="Gharbi K."/>
            <person name="Hall N."/>
            <person name="Watson M."/>
            <person name="Adriaenssens E.M."/>
            <person name="Foster-Nyarko E."/>
            <person name="Jarju S."/>
            <person name="Secka A."/>
            <person name="Antonio M."/>
            <person name="Oren A."/>
            <person name="Chaudhuri R.R."/>
            <person name="La Ragione R."/>
            <person name="Hildebrand F."/>
            <person name="Pallen M.J."/>
        </authorList>
    </citation>
    <scope>NUCLEOTIDE SEQUENCE</scope>
    <source>
        <strain evidence="5">ChiHecolR3B27-1887</strain>
    </source>
</reference>
<dbReference type="Proteomes" id="UP000824029">
    <property type="component" value="Unassembled WGS sequence"/>
</dbReference>